<dbReference type="eggNOG" id="ENOG502ZIXI">
    <property type="taxonomic scope" value="Bacteria"/>
</dbReference>
<dbReference type="RefSeq" id="WP_006309561.1">
    <property type="nucleotide sequence ID" value="NZ_ARZA01000077.1"/>
</dbReference>
<evidence type="ECO:0000313" key="1">
    <source>
        <dbReference type="EMBL" id="EOD01148.1"/>
    </source>
</evidence>
<proteinExistence type="predicted"/>
<evidence type="ECO:0000313" key="2">
    <source>
        <dbReference type="Proteomes" id="UP000013378"/>
    </source>
</evidence>
<accession>R1AVB8</accession>
<dbReference type="EMBL" id="ARZA01000077">
    <property type="protein sequence ID" value="EOD01148.1"/>
    <property type="molecule type" value="Genomic_DNA"/>
</dbReference>
<protein>
    <submittedName>
        <fullName evidence="1">Uncharacterized protein</fullName>
    </submittedName>
</protein>
<sequence length="227" mass="27608">MYKIINDFEKWLASNEDIKMNLEINIKSFEEYSIEKDLFLYDEYIVKDKIIKSCVTLYFKRLEEYIRKYINEFSFSNYKNLKELSSKTNVETIIYFFDWVKEENILSIKSFVKKIKERKYDSKDLYNIIRYHDYLIRDTLENNNYEATLDFLVDFFDSVKMKIEELSIEKQDISDSIFENKESNKIKLDGKIIDEKDNIKANEYVIDKLYDDFKSAQMQTFSIKFIH</sequence>
<reference evidence="1 2" key="1">
    <citation type="journal article" date="2015" name="Geomicrobiol. J.">
        <title>Caldisalinibacter kiritimatiensis gen. nov., sp. nov., a moderately thermohalophilic thiosulfate-reducing bacterium from a hypersaline microbial mat.</title>
        <authorList>
            <person name="Ben Hania W."/>
            <person name="Joseph M."/>
            <person name="Fiebig A."/>
            <person name="Bunk B."/>
            <person name="Klenk H.-P."/>
            <person name="Fardeau M.-L."/>
            <person name="Spring S."/>
        </authorList>
    </citation>
    <scope>NUCLEOTIDE SEQUENCE [LARGE SCALE GENOMIC DNA]</scope>
    <source>
        <strain evidence="1 2">L21-TH-D2</strain>
    </source>
</reference>
<gene>
    <name evidence="1" type="ORF">L21TH_0788</name>
</gene>
<name>R1AVB8_9FIRM</name>
<organism evidence="1 2">
    <name type="scientific">Caldisalinibacter kiritimatiensis</name>
    <dbReference type="NCBI Taxonomy" id="1304284"/>
    <lineage>
        <taxon>Bacteria</taxon>
        <taxon>Bacillati</taxon>
        <taxon>Bacillota</taxon>
        <taxon>Tissierellia</taxon>
        <taxon>Tissierellales</taxon>
        <taxon>Thermohalobacteraceae</taxon>
        <taxon>Caldisalinibacter</taxon>
    </lineage>
</organism>
<keyword evidence="2" id="KW-1185">Reference proteome</keyword>
<comment type="caution">
    <text evidence="1">The sequence shown here is derived from an EMBL/GenBank/DDBJ whole genome shotgun (WGS) entry which is preliminary data.</text>
</comment>
<dbReference type="AlphaFoldDB" id="R1AVB8"/>
<dbReference type="STRING" id="1304284.L21TH_0788"/>
<dbReference type="Proteomes" id="UP000013378">
    <property type="component" value="Unassembled WGS sequence"/>
</dbReference>